<dbReference type="InterPro" id="IPR002557">
    <property type="entry name" value="Chitin-bd_dom"/>
</dbReference>
<dbReference type="PANTHER" id="PTHR23301">
    <property type="entry name" value="CHITIN BINDING PERITROPHIN-A"/>
    <property type="match status" value="1"/>
</dbReference>
<dbReference type="GO" id="GO:0008061">
    <property type="term" value="F:chitin binding"/>
    <property type="evidence" value="ECO:0007669"/>
    <property type="project" value="UniProtKB-KW"/>
</dbReference>
<dbReference type="PANTHER" id="PTHR23301:SF0">
    <property type="entry name" value="CHITIN-BINDING TYPE-2 DOMAIN-CONTAINING PROTEIN-RELATED"/>
    <property type="match status" value="1"/>
</dbReference>
<dbReference type="PROSITE" id="PS50940">
    <property type="entry name" value="CHIT_BIND_II"/>
    <property type="match status" value="1"/>
</dbReference>
<dbReference type="HOGENOM" id="CLU_1940499_0_0_1"/>
<evidence type="ECO:0000256" key="3">
    <source>
        <dbReference type="ARBA" id="ARBA00022737"/>
    </source>
</evidence>
<keyword evidence="3" id="KW-0677">Repeat</keyword>
<proteinExistence type="predicted"/>
<feature type="domain" description="Chitin-binding type-2" evidence="6">
    <location>
        <begin position="62"/>
        <end position="126"/>
    </location>
</feature>
<evidence type="ECO:0000256" key="4">
    <source>
        <dbReference type="ARBA" id="ARBA00023157"/>
    </source>
</evidence>
<name>T1GZY6_MEGSC</name>
<keyword evidence="1" id="KW-0147">Chitin-binding</keyword>
<reference evidence="8" key="1">
    <citation type="submission" date="2013-02" db="EMBL/GenBank/DDBJ databases">
        <authorList>
            <person name="Hughes D."/>
        </authorList>
    </citation>
    <scope>NUCLEOTIDE SEQUENCE</scope>
    <source>
        <strain>Durham</strain>
        <strain evidence="8">NC isolate 2 -- Noor lab</strain>
    </source>
</reference>
<keyword evidence="2" id="KW-0732">Signal</keyword>
<dbReference type="GO" id="GO:0005576">
    <property type="term" value="C:extracellular region"/>
    <property type="evidence" value="ECO:0007669"/>
    <property type="project" value="InterPro"/>
</dbReference>
<protein>
    <recommendedName>
        <fullName evidence="6">Chitin-binding type-2 domain-containing protein</fullName>
    </recommendedName>
</protein>
<dbReference type="Proteomes" id="UP000015102">
    <property type="component" value="Unassembled WGS sequence"/>
</dbReference>
<evidence type="ECO:0000259" key="6">
    <source>
        <dbReference type="PROSITE" id="PS50940"/>
    </source>
</evidence>
<dbReference type="EMBL" id="CAQQ02374546">
    <property type="status" value="NOT_ANNOTATED_CDS"/>
    <property type="molecule type" value="Genomic_DNA"/>
</dbReference>
<keyword evidence="4" id="KW-1015">Disulfide bond</keyword>
<dbReference type="SMART" id="SM00494">
    <property type="entry name" value="ChtBD2"/>
    <property type="match status" value="1"/>
</dbReference>
<keyword evidence="8" id="KW-1185">Reference proteome</keyword>
<accession>T1GZY6</accession>
<evidence type="ECO:0000313" key="7">
    <source>
        <dbReference type="EnsemblMetazoa" id="MESCA009448-PA"/>
    </source>
</evidence>
<dbReference type="Pfam" id="PF01607">
    <property type="entry name" value="CBM_14"/>
    <property type="match status" value="1"/>
</dbReference>
<reference evidence="7" key="2">
    <citation type="submission" date="2015-06" db="UniProtKB">
        <authorList>
            <consortium name="EnsemblMetazoa"/>
        </authorList>
    </citation>
    <scope>IDENTIFICATION</scope>
</reference>
<dbReference type="SUPFAM" id="SSF57625">
    <property type="entry name" value="Invertebrate chitin-binding proteins"/>
    <property type="match status" value="1"/>
</dbReference>
<evidence type="ECO:0000256" key="1">
    <source>
        <dbReference type="ARBA" id="ARBA00022669"/>
    </source>
</evidence>
<organism evidence="7 8">
    <name type="scientific">Megaselia scalaris</name>
    <name type="common">Humpbacked fly</name>
    <name type="synonym">Phora scalaris</name>
    <dbReference type="NCBI Taxonomy" id="36166"/>
    <lineage>
        <taxon>Eukaryota</taxon>
        <taxon>Metazoa</taxon>
        <taxon>Ecdysozoa</taxon>
        <taxon>Arthropoda</taxon>
        <taxon>Hexapoda</taxon>
        <taxon>Insecta</taxon>
        <taxon>Pterygota</taxon>
        <taxon>Neoptera</taxon>
        <taxon>Endopterygota</taxon>
        <taxon>Diptera</taxon>
        <taxon>Brachycera</taxon>
        <taxon>Muscomorpha</taxon>
        <taxon>Platypezoidea</taxon>
        <taxon>Phoridae</taxon>
        <taxon>Megaseliini</taxon>
        <taxon>Megaselia</taxon>
    </lineage>
</organism>
<dbReference type="EnsemblMetazoa" id="MESCA009448-RA">
    <property type="protein sequence ID" value="MESCA009448-PA"/>
    <property type="gene ID" value="MESCA009448"/>
</dbReference>
<dbReference type="InterPro" id="IPR036508">
    <property type="entry name" value="Chitin-bd_dom_sf"/>
</dbReference>
<dbReference type="InterPro" id="IPR051940">
    <property type="entry name" value="Chitin_bind-dev_reg"/>
</dbReference>
<evidence type="ECO:0000256" key="2">
    <source>
        <dbReference type="ARBA" id="ARBA00022729"/>
    </source>
</evidence>
<evidence type="ECO:0000256" key="5">
    <source>
        <dbReference type="ARBA" id="ARBA00023180"/>
    </source>
</evidence>
<evidence type="ECO:0000313" key="8">
    <source>
        <dbReference type="Proteomes" id="UP000015102"/>
    </source>
</evidence>
<dbReference type="Gene3D" id="2.170.140.10">
    <property type="entry name" value="Chitin binding domain"/>
    <property type="match status" value="1"/>
</dbReference>
<sequence>MFSLSDKLLEKISFGIKQRESSSSNHTNSIAKMKAFLAIAIFVALISMISGASVRADATAACGSCTSQPEGWLVPVTGDCTQFCVCGTFQYDGAVLNQVVQTCPSGLYFNPTLRVCDWPLAAGCASAPSS</sequence>
<dbReference type="AlphaFoldDB" id="T1GZY6"/>
<keyword evidence="5" id="KW-0325">Glycoprotein</keyword>